<dbReference type="Proteomes" id="UP000324748">
    <property type="component" value="Unassembled WGS sequence"/>
</dbReference>
<dbReference type="Pfam" id="PF21671">
    <property type="entry name" value="CPL1-like"/>
    <property type="match status" value="1"/>
</dbReference>
<feature type="chain" id="PRO_5036366194" description="Protein CPL1-like domain-containing protein" evidence="1">
    <location>
        <begin position="21"/>
        <end position="211"/>
    </location>
</feature>
<reference evidence="5 6" key="1">
    <citation type="submission" date="2019-05" db="EMBL/GenBank/DDBJ databases">
        <title>Emergence of the Ug99 lineage of the wheat stem rust pathogen through somatic hybridization.</title>
        <authorList>
            <person name="Li F."/>
            <person name="Upadhyaya N.M."/>
            <person name="Sperschneider J."/>
            <person name="Matny O."/>
            <person name="Nguyen-Phuc H."/>
            <person name="Mago R."/>
            <person name="Raley C."/>
            <person name="Miller M.E."/>
            <person name="Silverstein K.A.T."/>
            <person name="Henningsen E."/>
            <person name="Hirsch C.D."/>
            <person name="Visser B."/>
            <person name="Pretorius Z.A."/>
            <person name="Steffenson B.J."/>
            <person name="Schwessinger B."/>
            <person name="Dodds P.N."/>
            <person name="Figueroa M."/>
        </authorList>
    </citation>
    <scope>NUCLEOTIDE SEQUENCE [LARGE SCALE GENOMIC DNA]</scope>
    <source>
        <strain evidence="3">21-0</strain>
        <strain evidence="4 6">Ug99</strain>
    </source>
</reference>
<gene>
    <name evidence="3" type="ORF">PGT21_029877</name>
    <name evidence="4" type="ORF">PGTUg99_029677</name>
</gene>
<accession>A0A5B0MZ52</accession>
<organism evidence="3 5">
    <name type="scientific">Puccinia graminis f. sp. tritici</name>
    <dbReference type="NCBI Taxonomy" id="56615"/>
    <lineage>
        <taxon>Eukaryota</taxon>
        <taxon>Fungi</taxon>
        <taxon>Dikarya</taxon>
        <taxon>Basidiomycota</taxon>
        <taxon>Pucciniomycotina</taxon>
        <taxon>Pucciniomycetes</taxon>
        <taxon>Pucciniales</taxon>
        <taxon>Pucciniaceae</taxon>
        <taxon>Puccinia</taxon>
    </lineage>
</organism>
<keyword evidence="5" id="KW-1185">Reference proteome</keyword>
<dbReference type="OrthoDB" id="439917at2759"/>
<dbReference type="PANTHER" id="PTHR35192:SF2">
    <property type="entry name" value="APPLE DOMAIN-CONTAINING PROTEIN"/>
    <property type="match status" value="1"/>
</dbReference>
<evidence type="ECO:0000256" key="1">
    <source>
        <dbReference type="SAM" id="SignalP"/>
    </source>
</evidence>
<evidence type="ECO:0000259" key="2">
    <source>
        <dbReference type="Pfam" id="PF21671"/>
    </source>
</evidence>
<sequence>MKMESVKLLVLLSGYVFTHSHTDEQVVVQHDHEPLAQVDPQKSRGQILPTRVASTIRTADGRLVVLGEEPPPPAARQPVPSGSFTTVRDLNKALGHVSGLANRCPPPTSACPIFSSSLARKLLARSHSLHNLTIGLPWECVNLQEELTACGTCTNNCMKIKHAKEVGCEQGRCKIFTCRAGYSLVKRSSKGGHSVEGHPIERCVLLKKGRA</sequence>
<evidence type="ECO:0000313" key="3">
    <source>
        <dbReference type="EMBL" id="KAA1081130.1"/>
    </source>
</evidence>
<dbReference type="AlphaFoldDB" id="A0A5B0MZ52"/>
<dbReference type="EMBL" id="VSWC01000131">
    <property type="protein sequence ID" value="KAA1081130.1"/>
    <property type="molecule type" value="Genomic_DNA"/>
</dbReference>
<proteinExistence type="predicted"/>
<evidence type="ECO:0000313" key="6">
    <source>
        <dbReference type="Proteomes" id="UP000325313"/>
    </source>
</evidence>
<feature type="signal peptide" evidence="1">
    <location>
        <begin position="1"/>
        <end position="20"/>
    </location>
</feature>
<dbReference type="Proteomes" id="UP000325313">
    <property type="component" value="Unassembled WGS sequence"/>
</dbReference>
<feature type="domain" description="Protein CPL1-like" evidence="2">
    <location>
        <begin position="138"/>
        <end position="187"/>
    </location>
</feature>
<dbReference type="InterPro" id="IPR048661">
    <property type="entry name" value="CPL1-like"/>
</dbReference>
<comment type="caution">
    <text evidence="3">The sequence shown here is derived from an EMBL/GenBank/DDBJ whole genome shotgun (WGS) entry which is preliminary data.</text>
</comment>
<name>A0A5B0MZ52_PUCGR</name>
<evidence type="ECO:0000313" key="5">
    <source>
        <dbReference type="Proteomes" id="UP000324748"/>
    </source>
</evidence>
<protein>
    <recommendedName>
        <fullName evidence="2">Protein CPL1-like domain-containing protein</fullName>
    </recommendedName>
</protein>
<dbReference type="EMBL" id="VDEP01000104">
    <property type="protein sequence ID" value="KAA1131290.1"/>
    <property type="molecule type" value="Genomic_DNA"/>
</dbReference>
<evidence type="ECO:0000313" key="4">
    <source>
        <dbReference type="EMBL" id="KAA1131290.1"/>
    </source>
</evidence>
<dbReference type="InterPro" id="IPR038955">
    <property type="entry name" value="PriA/CPL1_fungi"/>
</dbReference>
<dbReference type="PANTHER" id="PTHR35192">
    <property type="entry name" value="PROTEIN, PUTATIVE-RELATED"/>
    <property type="match status" value="1"/>
</dbReference>
<keyword evidence="1" id="KW-0732">Signal</keyword>